<dbReference type="WormBase" id="SRAE_2000503900">
    <property type="protein sequence ID" value="SRP01206"/>
    <property type="gene ID" value="WBGene00265290"/>
</dbReference>
<feature type="domain" description="Carbohydrate kinase FGGY N-terminal" evidence="4">
    <location>
        <begin position="22"/>
        <end position="203"/>
    </location>
</feature>
<evidence type="ECO:0000313" key="8">
    <source>
        <dbReference type="WormBase" id="SRAE_2000503900"/>
    </source>
</evidence>
<accession>A0A090LQE4</accession>
<dbReference type="GO" id="GO:0050277">
    <property type="term" value="F:sedoheptulokinase activity"/>
    <property type="evidence" value="ECO:0007669"/>
    <property type="project" value="TreeGrafter"/>
</dbReference>
<evidence type="ECO:0000313" key="7">
    <source>
        <dbReference type="WBParaSite" id="SRAE_2000503900.1"/>
    </source>
</evidence>
<proteinExistence type="inferred from homology"/>
<protein>
    <submittedName>
        <fullName evidence="5 7">Sedoheptulokinase</fullName>
    </submittedName>
</protein>
<evidence type="ECO:0000256" key="2">
    <source>
        <dbReference type="ARBA" id="ARBA00022679"/>
    </source>
</evidence>
<dbReference type="AlphaFoldDB" id="A0A090LQE4"/>
<dbReference type="WBParaSite" id="SRAE_2000503900.1">
    <property type="protein sequence ID" value="SRAE_2000503900.1"/>
    <property type="gene ID" value="WBGene00265290"/>
</dbReference>
<dbReference type="STRING" id="34506.A0A090LQE4"/>
<keyword evidence="2" id="KW-0808">Transferase</keyword>
<evidence type="ECO:0000256" key="3">
    <source>
        <dbReference type="ARBA" id="ARBA00022777"/>
    </source>
</evidence>
<organism evidence="5">
    <name type="scientific">Strongyloides ratti</name>
    <name type="common">Parasitic roundworm</name>
    <dbReference type="NCBI Taxonomy" id="34506"/>
    <lineage>
        <taxon>Eukaryota</taxon>
        <taxon>Metazoa</taxon>
        <taxon>Ecdysozoa</taxon>
        <taxon>Nematoda</taxon>
        <taxon>Chromadorea</taxon>
        <taxon>Rhabditida</taxon>
        <taxon>Tylenchina</taxon>
        <taxon>Panagrolaimomorpha</taxon>
        <taxon>Strongyloidoidea</taxon>
        <taxon>Strongyloididae</taxon>
        <taxon>Strongyloides</taxon>
    </lineage>
</organism>
<comment type="similarity">
    <text evidence="1">Belongs to the FGGY kinase family.</text>
</comment>
<dbReference type="Proteomes" id="UP000035682">
    <property type="component" value="Unplaced"/>
</dbReference>
<reference evidence="7" key="2">
    <citation type="submission" date="2020-12" db="UniProtKB">
        <authorList>
            <consortium name="WormBaseParasite"/>
        </authorList>
    </citation>
    <scope>IDENTIFICATION</scope>
</reference>
<reference evidence="5 6" key="1">
    <citation type="submission" date="2014-09" db="EMBL/GenBank/DDBJ databases">
        <authorList>
            <person name="Martin A.A."/>
        </authorList>
    </citation>
    <scope>NUCLEOTIDE SEQUENCE</scope>
    <source>
        <strain evidence="6">ED321</strain>
        <strain evidence="5">ED321 Heterogonic</strain>
    </source>
</reference>
<name>A0A090LQE4_STRRB</name>
<keyword evidence="6" id="KW-1185">Reference proteome</keyword>
<dbReference type="GO" id="GO:0006071">
    <property type="term" value="P:glycerol metabolic process"/>
    <property type="evidence" value="ECO:0007669"/>
    <property type="project" value="TreeGrafter"/>
</dbReference>
<dbReference type="Gene3D" id="3.30.420.40">
    <property type="match status" value="1"/>
</dbReference>
<dbReference type="CTD" id="36382783"/>
<dbReference type="GO" id="GO:0005829">
    <property type="term" value="C:cytosol"/>
    <property type="evidence" value="ECO:0007669"/>
    <property type="project" value="TreeGrafter"/>
</dbReference>
<evidence type="ECO:0000313" key="5">
    <source>
        <dbReference type="EMBL" id="CEF70406.2"/>
    </source>
</evidence>
<dbReference type="SUPFAM" id="SSF53067">
    <property type="entry name" value="Actin-like ATPase domain"/>
    <property type="match status" value="1"/>
</dbReference>
<dbReference type="EMBL" id="LN609529">
    <property type="protein sequence ID" value="CEF70406.2"/>
    <property type="molecule type" value="Genomic_DNA"/>
</dbReference>
<dbReference type="InterPro" id="IPR018484">
    <property type="entry name" value="FGGY_N"/>
</dbReference>
<sequence length="422" mass="48133">MSLGIDIGTTSIKICLNLPTQSNNIMSLRISGQMHGIMLWNSSITRKVEKYSNLITWMDERCDENFILEIKKQIGEHLKISKGYGLATLLWLTKYKLDYVKEFNRCGTIMDFICCYLKNNFDETFITDQNAVSWGLFNEIKNNFDLEILSKIFPNNFFNDIITLPKVIEANYLIGKTTETFSIFGIPNDIQIKASLGDLQASLSIVSIKTPVLFIIIGTSAQISFILPDTLDNVKNLQKNNLLIRNKFIPNFSAWTGALMNGGNTLEKIVNLICNLYFDIVSLDDDEKQKIKEKVCWEKLLNIQPNINQLKTNSLSFEKLFLEERSNEIVQDKHLHNGLVVFAYKIVENMHNIISTTTLFSMGISKMILIGKANTPLFKNLIMNFYKNQSILELKDLYPNSISIDSSLGSAVFDEVIFSNNF</sequence>
<dbReference type="InterPro" id="IPR043129">
    <property type="entry name" value="ATPase_NBD"/>
</dbReference>
<dbReference type="RefSeq" id="XP_024509603.1">
    <property type="nucleotide sequence ID" value="XM_024643998.1"/>
</dbReference>
<dbReference type="GeneID" id="36382783"/>
<dbReference type="PANTHER" id="PTHR10196:SF67">
    <property type="entry name" value="SEDOHEPTULOKINASE"/>
    <property type="match status" value="1"/>
</dbReference>
<dbReference type="PANTHER" id="PTHR10196">
    <property type="entry name" value="SUGAR KINASE"/>
    <property type="match status" value="1"/>
</dbReference>
<evidence type="ECO:0000259" key="4">
    <source>
        <dbReference type="Pfam" id="PF00370"/>
    </source>
</evidence>
<evidence type="ECO:0000256" key="1">
    <source>
        <dbReference type="ARBA" id="ARBA00009156"/>
    </source>
</evidence>
<dbReference type="OrthoDB" id="10264182at2759"/>
<gene>
    <name evidence="5 7 8" type="ORF">SRAE_2000503900</name>
</gene>
<dbReference type="OMA" id="CAMNGGN"/>
<keyword evidence="3 5" id="KW-0418">Kinase</keyword>
<dbReference type="Pfam" id="PF00370">
    <property type="entry name" value="FGGY_N"/>
    <property type="match status" value="1"/>
</dbReference>
<evidence type="ECO:0000313" key="6">
    <source>
        <dbReference type="Proteomes" id="UP000035682"/>
    </source>
</evidence>